<protein>
    <submittedName>
        <fullName evidence="2">Prophage PssSM-02</fullName>
    </submittedName>
</protein>
<reference evidence="2 3" key="1">
    <citation type="submission" date="2015-02" db="EMBL/GenBank/DDBJ databases">
        <title>Pseudomonas helleri sp. nov. and Pseudomonas weihenstephanensis sp. nov., isolated from raw cows milk.</title>
        <authorList>
            <person name="von Neubeck M."/>
            <person name="Huptas C."/>
            <person name="Wenning M."/>
            <person name="Scherer S."/>
        </authorList>
    </citation>
    <scope>NUCLEOTIDE SEQUENCE [LARGE SCALE GENOMIC DNA]</scope>
    <source>
        <strain evidence="2 3">DSM 29166</strain>
    </source>
</reference>
<organism evidence="2 3">
    <name type="scientific">Pseudomonas weihenstephanensis</name>
    <dbReference type="NCBI Taxonomy" id="1608994"/>
    <lineage>
        <taxon>Bacteria</taxon>
        <taxon>Pseudomonadati</taxon>
        <taxon>Pseudomonadota</taxon>
        <taxon>Gammaproteobacteria</taxon>
        <taxon>Pseudomonadales</taxon>
        <taxon>Pseudomonadaceae</taxon>
        <taxon>Pseudomonas</taxon>
    </lineage>
</organism>
<sequence>MASKGAGQSGSFALSLVAFAAQASEAIDASLREIIIEVGSSLIRMSPVGNPEIWAQNAVATQYNKAVDDHNSALRSDPANLTKAGRLRPGRKVHDGMDIVAPAGYVGGRFRGNWMFSIGTPNNATTEEVDPTGTKSTARIAAGAIEFKAGDTCYITNSLGYAIPLEFGHSNQAPGGMVRVTVARFQQIVLEAIRNNQV</sequence>
<feature type="chain" id="PRO_5005274299" evidence="1">
    <location>
        <begin position="21"/>
        <end position="198"/>
    </location>
</feature>
<feature type="signal peptide" evidence="1">
    <location>
        <begin position="1"/>
        <end position="20"/>
    </location>
</feature>
<dbReference type="Proteomes" id="UP000036325">
    <property type="component" value="Unassembled WGS sequence"/>
</dbReference>
<dbReference type="AlphaFoldDB" id="A0A0J6IC71"/>
<dbReference type="PATRIC" id="fig|1608994.3.peg.4388"/>
<dbReference type="OrthoDB" id="6650149at2"/>
<keyword evidence="1" id="KW-0732">Signal</keyword>
<proteinExistence type="predicted"/>
<evidence type="ECO:0000313" key="3">
    <source>
        <dbReference type="Proteomes" id="UP000036325"/>
    </source>
</evidence>
<name>A0A0J6IC71_9PSED</name>
<evidence type="ECO:0000313" key="2">
    <source>
        <dbReference type="EMBL" id="KMN12230.1"/>
    </source>
</evidence>
<dbReference type="RefSeq" id="WP_048365749.1">
    <property type="nucleotide sequence ID" value="NZ_JYLF01000009.1"/>
</dbReference>
<dbReference type="STRING" id="1608994.TU86_18380"/>
<comment type="caution">
    <text evidence="2">The sequence shown here is derived from an EMBL/GenBank/DDBJ whole genome shotgun (WGS) entry which is preliminary data.</text>
</comment>
<dbReference type="EMBL" id="JYLF01000009">
    <property type="protein sequence ID" value="KMN12230.1"/>
    <property type="molecule type" value="Genomic_DNA"/>
</dbReference>
<accession>A0A0J6IC71</accession>
<evidence type="ECO:0000256" key="1">
    <source>
        <dbReference type="SAM" id="SignalP"/>
    </source>
</evidence>
<gene>
    <name evidence="2" type="ORF">TU86_18380</name>
</gene>